<dbReference type="SUPFAM" id="SSF102114">
    <property type="entry name" value="Radical SAM enzymes"/>
    <property type="match status" value="1"/>
</dbReference>
<evidence type="ECO:0000256" key="3">
    <source>
        <dbReference type="ARBA" id="ARBA00009777"/>
    </source>
</evidence>
<reference evidence="14 15" key="1">
    <citation type="submission" date="2023-04" db="EMBL/GenBank/DDBJ databases">
        <title>Genome Sequence of Selenomonas sputigena ATCC 33150.</title>
        <authorList>
            <person name="Miller D.P."/>
            <person name="Anvari S."/>
            <person name="Polson S.W."/>
            <person name="Macdonald M."/>
            <person name="Mcdowell J.V."/>
        </authorList>
    </citation>
    <scope>NUCLEOTIDE SEQUENCE [LARGE SCALE GENOMIC DNA]</scope>
    <source>
        <strain evidence="14 15">ATCC 33150</strain>
    </source>
</reference>
<evidence type="ECO:0000256" key="2">
    <source>
        <dbReference type="ARBA" id="ARBA00003852"/>
    </source>
</evidence>
<evidence type="ECO:0000256" key="4">
    <source>
        <dbReference type="ARBA" id="ARBA00014281"/>
    </source>
</evidence>
<dbReference type="CDD" id="cd01335">
    <property type="entry name" value="Radical_SAM"/>
    <property type="match status" value="1"/>
</dbReference>
<proteinExistence type="inferred from homology"/>
<dbReference type="SFLD" id="SFLDF00299">
    <property type="entry name" value="anaerobic_ribonucleoside-triph"/>
    <property type="match status" value="1"/>
</dbReference>
<comment type="catalytic activity">
    <reaction evidence="11">
        <text>glycyl-[protein] + reduced [flavodoxin] + S-adenosyl-L-methionine = glycin-2-yl radical-[protein] + semiquinone [flavodoxin] + 5'-deoxyadenosine + L-methionine + H(+)</text>
        <dbReference type="Rhea" id="RHEA:61976"/>
        <dbReference type="Rhea" id="RHEA-COMP:10622"/>
        <dbReference type="Rhea" id="RHEA-COMP:14480"/>
        <dbReference type="Rhea" id="RHEA-COMP:15993"/>
        <dbReference type="Rhea" id="RHEA-COMP:15994"/>
        <dbReference type="ChEBI" id="CHEBI:15378"/>
        <dbReference type="ChEBI" id="CHEBI:17319"/>
        <dbReference type="ChEBI" id="CHEBI:29947"/>
        <dbReference type="ChEBI" id="CHEBI:32722"/>
        <dbReference type="ChEBI" id="CHEBI:57618"/>
        <dbReference type="ChEBI" id="CHEBI:57844"/>
        <dbReference type="ChEBI" id="CHEBI:59789"/>
        <dbReference type="ChEBI" id="CHEBI:140311"/>
    </reaction>
</comment>
<evidence type="ECO:0000313" key="14">
    <source>
        <dbReference type="EMBL" id="MEX5286159.1"/>
    </source>
</evidence>
<dbReference type="Proteomes" id="UP001559623">
    <property type="component" value="Unassembled WGS sequence"/>
</dbReference>
<dbReference type="EMBL" id="JARVLH010000008">
    <property type="protein sequence ID" value="MEX5286159.1"/>
    <property type="molecule type" value="Genomic_DNA"/>
</dbReference>
<dbReference type="PANTHER" id="PTHR30352:SF2">
    <property type="entry name" value="ANAEROBIC RIBONUCLEOSIDE-TRIPHOSPHATE REDUCTASE-ACTIVATING PROTEIN"/>
    <property type="match status" value="1"/>
</dbReference>
<gene>
    <name evidence="14" type="primary">nrdG</name>
    <name evidence="14" type="ORF">QCO44_11105</name>
</gene>
<dbReference type="InterPro" id="IPR058240">
    <property type="entry name" value="rSAM_sf"/>
</dbReference>
<evidence type="ECO:0000256" key="8">
    <source>
        <dbReference type="ARBA" id="ARBA00023002"/>
    </source>
</evidence>
<protein>
    <recommendedName>
        <fullName evidence="4 12">Anaerobic ribonucleoside-triphosphate reductase-activating protein</fullName>
        <ecNumber evidence="12">1.97.1.-</ecNumber>
    </recommendedName>
</protein>
<comment type="cofactor">
    <cofactor evidence="1">
        <name>[4Fe-4S] cluster</name>
        <dbReference type="ChEBI" id="CHEBI:49883"/>
    </cofactor>
</comment>
<evidence type="ECO:0000256" key="5">
    <source>
        <dbReference type="ARBA" id="ARBA00022485"/>
    </source>
</evidence>
<evidence type="ECO:0000259" key="13">
    <source>
        <dbReference type="PROSITE" id="PS51918"/>
    </source>
</evidence>
<dbReference type="EC" id="1.97.1.-" evidence="12"/>
<organism evidence="14 15">
    <name type="scientific">Selenomonas sputigena</name>
    <dbReference type="NCBI Taxonomy" id="69823"/>
    <lineage>
        <taxon>Bacteria</taxon>
        <taxon>Bacillati</taxon>
        <taxon>Bacillota</taxon>
        <taxon>Negativicutes</taxon>
        <taxon>Selenomonadales</taxon>
        <taxon>Selenomonadaceae</taxon>
        <taxon>Selenomonas</taxon>
    </lineage>
</organism>
<evidence type="ECO:0000256" key="10">
    <source>
        <dbReference type="ARBA" id="ARBA00023014"/>
    </source>
</evidence>
<dbReference type="PROSITE" id="PS51918">
    <property type="entry name" value="RADICAL_SAM"/>
    <property type="match status" value="1"/>
</dbReference>
<dbReference type="InterPro" id="IPR013785">
    <property type="entry name" value="Aldolase_TIM"/>
</dbReference>
<evidence type="ECO:0000256" key="9">
    <source>
        <dbReference type="ARBA" id="ARBA00023004"/>
    </source>
</evidence>
<dbReference type="PROSITE" id="PS01087">
    <property type="entry name" value="RADICAL_ACTIVATING"/>
    <property type="match status" value="1"/>
</dbReference>
<dbReference type="RefSeq" id="WP_368847880.1">
    <property type="nucleotide sequence ID" value="NZ_CP194411.1"/>
</dbReference>
<dbReference type="PANTHER" id="PTHR30352">
    <property type="entry name" value="PYRUVATE FORMATE-LYASE-ACTIVATING ENZYME"/>
    <property type="match status" value="1"/>
</dbReference>
<evidence type="ECO:0000256" key="12">
    <source>
        <dbReference type="PIRNR" id="PIRNR000368"/>
    </source>
</evidence>
<evidence type="ECO:0000256" key="1">
    <source>
        <dbReference type="ARBA" id="ARBA00001966"/>
    </source>
</evidence>
<dbReference type="SFLD" id="SFLDG01066">
    <property type="entry name" value="organic_radical-activating_enz"/>
    <property type="match status" value="1"/>
</dbReference>
<dbReference type="Pfam" id="PF13353">
    <property type="entry name" value="Fer4_12"/>
    <property type="match status" value="1"/>
</dbReference>
<dbReference type="NCBIfam" id="TIGR02491">
    <property type="entry name" value="NrdG"/>
    <property type="match status" value="1"/>
</dbReference>
<dbReference type="PIRSF" id="PIRSF000368">
    <property type="entry name" value="NrdG"/>
    <property type="match status" value="1"/>
</dbReference>
<dbReference type="SFLD" id="SFLDS00029">
    <property type="entry name" value="Radical_SAM"/>
    <property type="match status" value="1"/>
</dbReference>
<dbReference type="Gene3D" id="3.20.20.70">
    <property type="entry name" value="Aldolase class I"/>
    <property type="match status" value="1"/>
</dbReference>
<keyword evidence="7" id="KW-0479">Metal-binding</keyword>
<evidence type="ECO:0000256" key="7">
    <source>
        <dbReference type="ARBA" id="ARBA00022723"/>
    </source>
</evidence>
<keyword evidence="5" id="KW-0004">4Fe-4S</keyword>
<comment type="caution">
    <text evidence="14">The sequence shown here is derived from an EMBL/GenBank/DDBJ whole genome shotgun (WGS) entry which is preliminary data.</text>
</comment>
<dbReference type="InterPro" id="IPR034457">
    <property type="entry name" value="Organic_radical-activating"/>
</dbReference>
<sequence>MMSIKLAGKAADSIVDGAGMRYTLFAQGCPHHCLGCQNPATHDFEGGVNVEAETILAEILENPLLRGITLSGGEPFCQAAPLAALAREVHAHGLDVWVYTGYTLETLENMHDEGIAALLGETDVLVDGDYREGERDLTLPFRGSRNQRLIDMKKTREKHALVLWEEAR</sequence>
<name>A0ABV3X7X9_9FIRM</name>
<dbReference type="SFLD" id="SFLDG01063">
    <property type="entry name" value="activating_enzymes__group_1"/>
    <property type="match status" value="1"/>
</dbReference>
<feature type="domain" description="Radical SAM core" evidence="13">
    <location>
        <begin position="15"/>
        <end position="168"/>
    </location>
</feature>
<dbReference type="InterPro" id="IPR007197">
    <property type="entry name" value="rSAM"/>
</dbReference>
<keyword evidence="10" id="KW-0411">Iron-sulfur</keyword>
<keyword evidence="15" id="KW-1185">Reference proteome</keyword>
<keyword evidence="8 12" id="KW-0560">Oxidoreductase</keyword>
<evidence type="ECO:0000256" key="11">
    <source>
        <dbReference type="ARBA" id="ARBA00047365"/>
    </source>
</evidence>
<evidence type="ECO:0000256" key="6">
    <source>
        <dbReference type="ARBA" id="ARBA00022691"/>
    </source>
</evidence>
<accession>A0ABV3X7X9</accession>
<keyword evidence="6" id="KW-0949">S-adenosyl-L-methionine</keyword>
<dbReference type="InterPro" id="IPR001989">
    <property type="entry name" value="Radical_activat_CS"/>
</dbReference>
<keyword evidence="9" id="KW-0408">Iron</keyword>
<evidence type="ECO:0000313" key="15">
    <source>
        <dbReference type="Proteomes" id="UP001559623"/>
    </source>
</evidence>
<comment type="function">
    <text evidence="2 12">Activation of anaerobic ribonucleoside-triphosphate reductase under anaerobic conditions by generation of an organic free radical, using S-adenosylmethionine and reduced flavodoxin as cosubstrates to produce 5'-deoxy-adenosine.</text>
</comment>
<dbReference type="InterPro" id="IPR012837">
    <property type="entry name" value="NrdG"/>
</dbReference>
<comment type="similarity">
    <text evidence="3 12">Belongs to the organic radical-activating enzymes family.</text>
</comment>